<comment type="caution">
    <text evidence="10">The sequence shown here is derived from an EMBL/GenBank/DDBJ whole genome shotgun (WGS) entry which is preliminary data.</text>
</comment>
<dbReference type="GO" id="GO:0003724">
    <property type="term" value="F:RNA helicase activity"/>
    <property type="evidence" value="ECO:0007669"/>
    <property type="project" value="UniProtKB-EC"/>
</dbReference>
<dbReference type="PROSITE" id="PS00690">
    <property type="entry name" value="DEAH_ATP_HELICASE"/>
    <property type="match status" value="1"/>
</dbReference>
<dbReference type="SMART" id="SM00490">
    <property type="entry name" value="HELICc"/>
    <property type="match status" value="1"/>
</dbReference>
<evidence type="ECO:0000313" key="10">
    <source>
        <dbReference type="EMBL" id="OQR93387.1"/>
    </source>
</evidence>
<evidence type="ECO:0000313" key="11">
    <source>
        <dbReference type="Proteomes" id="UP000243579"/>
    </source>
</evidence>
<dbReference type="FunFam" id="3.40.50.300:FF:000500">
    <property type="entry name" value="ATP-dependent RNA helicase DHX29"/>
    <property type="match status" value="1"/>
</dbReference>
<dbReference type="GO" id="GO:0003723">
    <property type="term" value="F:RNA binding"/>
    <property type="evidence" value="ECO:0007669"/>
    <property type="project" value="TreeGrafter"/>
</dbReference>
<comment type="catalytic activity">
    <reaction evidence="6">
        <text>ATP + H2O = ADP + phosphate + H(+)</text>
        <dbReference type="Rhea" id="RHEA:13065"/>
        <dbReference type="ChEBI" id="CHEBI:15377"/>
        <dbReference type="ChEBI" id="CHEBI:15378"/>
        <dbReference type="ChEBI" id="CHEBI:30616"/>
        <dbReference type="ChEBI" id="CHEBI:43474"/>
        <dbReference type="ChEBI" id="CHEBI:456216"/>
        <dbReference type="EC" id="3.6.4.13"/>
    </reaction>
</comment>
<dbReference type="Gene3D" id="3.40.50.300">
    <property type="entry name" value="P-loop containing nucleotide triphosphate hydrolases"/>
    <property type="match status" value="2"/>
</dbReference>
<dbReference type="InterPro" id="IPR007502">
    <property type="entry name" value="Helicase-assoc_dom"/>
</dbReference>
<dbReference type="Proteomes" id="UP000243579">
    <property type="component" value="Unassembled WGS sequence"/>
</dbReference>
<dbReference type="InterPro" id="IPR011709">
    <property type="entry name" value="DEAD-box_helicase_OB_fold"/>
</dbReference>
<evidence type="ECO:0000256" key="7">
    <source>
        <dbReference type="SAM" id="MobiDB-lite"/>
    </source>
</evidence>
<evidence type="ECO:0000259" key="9">
    <source>
        <dbReference type="PROSITE" id="PS51194"/>
    </source>
</evidence>
<dbReference type="Pfam" id="PF04408">
    <property type="entry name" value="WHD_HA2"/>
    <property type="match status" value="1"/>
</dbReference>
<dbReference type="Pfam" id="PF24385">
    <property type="entry name" value="DSRM_DHX29"/>
    <property type="match status" value="1"/>
</dbReference>
<dbReference type="EMBL" id="JNBR01000411">
    <property type="protein sequence ID" value="OQR93387.1"/>
    <property type="molecule type" value="Genomic_DNA"/>
</dbReference>
<sequence>MSVLQRLDLSEKAEARLAELLAPTLQLPETKAQFRSGRRTLKKIEKAYDTLVELGLPMELIEEALCHTHDTTGALQYLCLYYPSSELPSRFRANVPKPPTDGAALEVVAAPQRDETSPENTAAATLAPNPSADGPSLAEMKAKEASETAKAWTLRYLEKQAQAGDSDEDEDSDDQASPETRMWKLEVACAASVVEAQRAKRFGGNIKHWNAEIARLRREMRELEPYVDRANMAPLPQPAFIATDATDATNATDASDTTVDAADGEGSEDDDDGGLFGMLEEAAPVAIAAPVVAARVQVDTSSGAKWTGKSPRLQLQEYCQKLKWPAPRYSQEHEWGRYNFSVAVTTSARAKGSAAVRTVVLRDIIFATLDGAKDAVATRALYELAPHLPMHRGLPPYFRDMWLEWERVKAAATTATHAASKQSKAAIVDRLFALCKDGGGPPPAVAATSAPPTLAAPLDSWDDDLDDWEDAAPPALAPPPAAVDTALQRQWARCTQSTKYQAFAAGRAALPMAAFRRPLLDALATNAVVLVSGETGCGKSTQVPHFLLDSLLAAGDANGSIVCTQPRRIAAIGVADRVATEMGQVVGDGYVGYSIRLETKKSAACRLLFCTTGVLLRRLQGDPALTGVSHVIVDEIHERDVQSDVLLALLRRLLRQGAPLKVVLMSATLNAVQFQRYFEGCPLLEVPGRLFPVAVHYLEDVIEATGHIVHDGDRTCKASAGGAQQAKVVVSGRGGRSNQVTLAWSARDVDAPALAALGDGYSTHTRETLAKVDPSVINYELLEELIASLVLGPTGHVGAILVFLSGRGEIRSLLAQLQGNRRLAAACEVLPLHASLSAAEQQRIFRTYPGKTKVIASTNLAETSLTIDDVTVVIDAGRVKHMRHDVKTQTSSLLETWIAQANANQRAGRAGRVQPGTCYRLYPRATFERELPAQPIAEIHRAPLTSLALQLHALVGSAASFWAELLEAPAPAAIEDATQELRRLGALDAADSLTPLGRHLSALPLDARTGKLLLFGAIFGCAAPVAVVAALLETKSPFAVPFGAEADARARRAQFATAQSDLLTDLAAFRGWQAARDRAAFCRANYLQPAALDEVRRLAASFEEMLVQLRFLPPTYAVDAQAANRYADANAVVAAVVAAGLYPNVLDVQVDAHGVVRLWEKKKQVHLHPSSVNHGAGRFHTPWLGYHLKLQTSRVFVPVTSSITPYALALFGGTVDVDLLAADAALVVDGWLPVPASARTAMLVLELRKCLSDLLQRKIDTPGADDALARDAVDAMALLWMDEAKSLA</sequence>
<keyword evidence="4 10" id="KW-0347">Helicase</keyword>
<dbReference type="PROSITE" id="PS51192">
    <property type="entry name" value="HELICASE_ATP_BIND_1"/>
    <property type="match status" value="1"/>
</dbReference>
<dbReference type="SUPFAM" id="SSF52540">
    <property type="entry name" value="P-loop containing nucleoside triphosphate hydrolases"/>
    <property type="match status" value="1"/>
</dbReference>
<feature type="domain" description="Helicase ATP-binding" evidence="8">
    <location>
        <begin position="520"/>
        <end position="687"/>
    </location>
</feature>
<evidence type="ECO:0000256" key="6">
    <source>
        <dbReference type="ARBA" id="ARBA00047984"/>
    </source>
</evidence>
<dbReference type="InterPro" id="IPR014001">
    <property type="entry name" value="Helicase_ATP-bd"/>
</dbReference>
<dbReference type="Pfam" id="PF00271">
    <property type="entry name" value="Helicase_C"/>
    <property type="match status" value="1"/>
</dbReference>
<dbReference type="SUPFAM" id="SSF54768">
    <property type="entry name" value="dsRNA-binding domain-like"/>
    <property type="match status" value="1"/>
</dbReference>
<evidence type="ECO:0000256" key="4">
    <source>
        <dbReference type="ARBA" id="ARBA00022806"/>
    </source>
</evidence>
<dbReference type="PROSITE" id="PS51194">
    <property type="entry name" value="HELICASE_CTER"/>
    <property type="match status" value="1"/>
</dbReference>
<evidence type="ECO:0000256" key="2">
    <source>
        <dbReference type="ARBA" id="ARBA00022741"/>
    </source>
</evidence>
<evidence type="ECO:0000256" key="1">
    <source>
        <dbReference type="ARBA" id="ARBA00012552"/>
    </source>
</evidence>
<dbReference type="Pfam" id="PF26026">
    <property type="entry name" value="RNA_hel_CTD"/>
    <property type="match status" value="1"/>
</dbReference>
<dbReference type="GO" id="GO:0005524">
    <property type="term" value="F:ATP binding"/>
    <property type="evidence" value="ECO:0007669"/>
    <property type="project" value="UniProtKB-KW"/>
</dbReference>
<accession>A0A1V9Z643</accession>
<feature type="region of interest" description="Disordered" evidence="7">
    <location>
        <begin position="250"/>
        <end position="270"/>
    </location>
</feature>
<dbReference type="OrthoDB" id="5600252at2759"/>
<dbReference type="Gene3D" id="1.20.120.1080">
    <property type="match status" value="1"/>
</dbReference>
<dbReference type="InterPro" id="IPR002464">
    <property type="entry name" value="DNA/RNA_helicase_DEAH_CS"/>
</dbReference>
<dbReference type="GO" id="GO:0016787">
    <property type="term" value="F:hydrolase activity"/>
    <property type="evidence" value="ECO:0007669"/>
    <property type="project" value="UniProtKB-KW"/>
</dbReference>
<dbReference type="PANTHER" id="PTHR18934">
    <property type="entry name" value="ATP-DEPENDENT RNA HELICASE"/>
    <property type="match status" value="1"/>
</dbReference>
<dbReference type="Gene3D" id="3.30.160.20">
    <property type="match status" value="1"/>
</dbReference>
<feature type="domain" description="Helicase C-terminal" evidence="9">
    <location>
        <begin position="781"/>
        <end position="955"/>
    </location>
</feature>
<dbReference type="InterPro" id="IPR027417">
    <property type="entry name" value="P-loop_NTPase"/>
</dbReference>
<dbReference type="PANTHER" id="PTHR18934:SF145">
    <property type="entry name" value="ATP-DEPENDENT RNA HELICASE DHX57-RELATED"/>
    <property type="match status" value="1"/>
</dbReference>
<feature type="region of interest" description="Disordered" evidence="7">
    <location>
        <begin position="111"/>
        <end position="144"/>
    </location>
</feature>
<dbReference type="CDD" id="cd18791">
    <property type="entry name" value="SF2_C_RHA"/>
    <property type="match status" value="1"/>
</dbReference>
<dbReference type="Pfam" id="PF07717">
    <property type="entry name" value="OB_NTP_bind"/>
    <property type="match status" value="1"/>
</dbReference>
<keyword evidence="11" id="KW-1185">Reference proteome</keyword>
<dbReference type="InterPro" id="IPR059023">
    <property type="entry name" value="RNA_hel_CTD"/>
</dbReference>
<protein>
    <recommendedName>
        <fullName evidence="1">RNA helicase</fullName>
        <ecNumber evidence="1">3.6.4.13</ecNumber>
    </recommendedName>
</protein>
<keyword evidence="3" id="KW-0378">Hydrolase</keyword>
<dbReference type="Pfam" id="PF21010">
    <property type="entry name" value="HA2_C"/>
    <property type="match status" value="1"/>
</dbReference>
<gene>
    <name evidence="10" type="ORF">ACHHYP_02583</name>
</gene>
<dbReference type="SMART" id="SM00847">
    <property type="entry name" value="HA2"/>
    <property type="match status" value="1"/>
</dbReference>
<name>A0A1V9Z643_ACHHY</name>
<evidence type="ECO:0000256" key="3">
    <source>
        <dbReference type="ARBA" id="ARBA00022801"/>
    </source>
</evidence>
<dbReference type="InterPro" id="IPR011545">
    <property type="entry name" value="DEAD/DEAH_box_helicase_dom"/>
</dbReference>
<proteinExistence type="predicted"/>
<keyword evidence="2" id="KW-0547">Nucleotide-binding</keyword>
<feature type="compositionally biased region" description="Low complexity" evidence="7">
    <location>
        <begin position="250"/>
        <end position="261"/>
    </location>
</feature>
<reference evidence="10 11" key="1">
    <citation type="journal article" date="2014" name="Genome Biol. Evol.">
        <title>The secreted proteins of Achlya hypogyna and Thraustotheca clavata identify the ancestral oomycete secretome and reveal gene acquisitions by horizontal gene transfer.</title>
        <authorList>
            <person name="Misner I."/>
            <person name="Blouin N."/>
            <person name="Leonard G."/>
            <person name="Richards T.A."/>
            <person name="Lane C.E."/>
        </authorList>
    </citation>
    <scope>NUCLEOTIDE SEQUENCE [LARGE SCALE GENOMIC DNA]</scope>
    <source>
        <strain evidence="10 11">ATCC 48635</strain>
    </source>
</reference>
<dbReference type="Pfam" id="PF00270">
    <property type="entry name" value="DEAD"/>
    <property type="match status" value="1"/>
</dbReference>
<dbReference type="EC" id="3.6.4.13" evidence="1"/>
<dbReference type="InterPro" id="IPR001650">
    <property type="entry name" value="Helicase_C-like"/>
</dbReference>
<dbReference type="FunFam" id="1.20.120.1080:FF:000002">
    <property type="entry name" value="Putative ATP-dependent RNA helicase DHX36"/>
    <property type="match status" value="1"/>
</dbReference>
<evidence type="ECO:0000259" key="8">
    <source>
        <dbReference type="PROSITE" id="PS51192"/>
    </source>
</evidence>
<dbReference type="InterPro" id="IPR048333">
    <property type="entry name" value="HA2_WH"/>
</dbReference>
<dbReference type="CDD" id="cd17917">
    <property type="entry name" value="DEXHc_RHA-like"/>
    <property type="match status" value="1"/>
</dbReference>
<dbReference type="InterPro" id="IPR056328">
    <property type="entry name" value="DSRM_DHX29"/>
</dbReference>
<dbReference type="SMART" id="SM00487">
    <property type="entry name" value="DEXDc"/>
    <property type="match status" value="1"/>
</dbReference>
<keyword evidence="5" id="KW-0067">ATP-binding</keyword>
<organism evidence="10 11">
    <name type="scientific">Achlya hypogyna</name>
    <name type="common">Oomycete</name>
    <name type="synonym">Protoachlya hypogyna</name>
    <dbReference type="NCBI Taxonomy" id="1202772"/>
    <lineage>
        <taxon>Eukaryota</taxon>
        <taxon>Sar</taxon>
        <taxon>Stramenopiles</taxon>
        <taxon>Oomycota</taxon>
        <taxon>Saprolegniomycetes</taxon>
        <taxon>Saprolegniales</taxon>
        <taxon>Achlyaceae</taxon>
        <taxon>Achlya</taxon>
    </lineage>
</organism>
<evidence type="ECO:0000256" key="5">
    <source>
        <dbReference type="ARBA" id="ARBA00022840"/>
    </source>
</evidence>
<dbReference type="STRING" id="1202772.A0A1V9Z643"/>